<dbReference type="AlphaFoldDB" id="A0A7D6BNU7"/>
<proteinExistence type="predicted"/>
<dbReference type="KEGG" id="flt:Sv326_0727"/>
<sequence length="131" mass="14764">MKLDEFRKKVEIKASVSPKRYVIAKLKDCPASSEKVFALIKDGNEITVIAEENHGLETIEEEKSFRIVSFETKLPFELVGFLAHIATLLAEKDISIFAISAYSTDHILVKEDCLEKTLKILRADGVKIIKN</sequence>
<feature type="domain" description="CASTOR ACT" evidence="1">
    <location>
        <begin position="62"/>
        <end position="122"/>
    </location>
</feature>
<dbReference type="PIRSF" id="PIRSF008459">
    <property type="entry name" value="UCP008459"/>
    <property type="match status" value="1"/>
</dbReference>
<organism evidence="2 3">
    <name type="scientific">Fermentimicrarchaeum limneticum</name>
    <dbReference type="NCBI Taxonomy" id="2795018"/>
    <lineage>
        <taxon>Archaea</taxon>
        <taxon>Candidatus Micrarchaeota</taxon>
        <taxon>Candidatus Fermentimicrarchaeales</taxon>
        <taxon>Candidatus Fermentimicrarchaeaceae</taxon>
        <taxon>Candidatus Fermentimicrarchaeum</taxon>
    </lineage>
</organism>
<dbReference type="Gene3D" id="3.30.2130.10">
    <property type="entry name" value="VC0802-like"/>
    <property type="match status" value="1"/>
</dbReference>
<evidence type="ECO:0000313" key="2">
    <source>
        <dbReference type="EMBL" id="QLJ52902.1"/>
    </source>
</evidence>
<dbReference type="SUPFAM" id="SSF55021">
    <property type="entry name" value="ACT-like"/>
    <property type="match status" value="1"/>
</dbReference>
<accession>A0A7D6BNU7</accession>
<protein>
    <recommendedName>
        <fullName evidence="1">CASTOR ACT domain-containing protein</fullName>
    </recommendedName>
</protein>
<dbReference type="EMBL" id="CP058998">
    <property type="protein sequence ID" value="QLJ52902.1"/>
    <property type="molecule type" value="Genomic_DNA"/>
</dbReference>
<gene>
    <name evidence="2" type="ORF">Sv326_0727</name>
</gene>
<dbReference type="InterPro" id="IPR045865">
    <property type="entry name" value="ACT-like_dom_sf"/>
</dbReference>
<reference evidence="3" key="1">
    <citation type="submission" date="2020-07" db="EMBL/GenBank/DDBJ databases">
        <title>Metabolic diversity and evolutionary history of the archaeal phylum ###Micrarchaeota### uncovered from a freshwater lake metagenome.</title>
        <authorList>
            <person name="Kadnikov V.V."/>
            <person name="Savvichev A.S."/>
            <person name="Mardanov A.V."/>
            <person name="Beletsky A.V."/>
            <person name="Chupakov A.V."/>
            <person name="Kokryatskaya N.M."/>
            <person name="Pimenov N.V."/>
            <person name="Ravin N.V."/>
        </authorList>
    </citation>
    <scope>NUCLEOTIDE SEQUENCE [LARGE SCALE GENOMIC DNA]</scope>
</reference>
<evidence type="ECO:0000313" key="3">
    <source>
        <dbReference type="Proteomes" id="UP000510821"/>
    </source>
</evidence>
<dbReference type="InterPro" id="IPR016540">
    <property type="entry name" value="UCP008459"/>
</dbReference>
<dbReference type="Proteomes" id="UP000510821">
    <property type="component" value="Chromosome"/>
</dbReference>
<name>A0A7D6BNU7_FERL1</name>
<dbReference type="InterPro" id="IPR027795">
    <property type="entry name" value="CASTOR_ACT_dom"/>
</dbReference>
<dbReference type="Pfam" id="PF13840">
    <property type="entry name" value="ACT_7"/>
    <property type="match status" value="1"/>
</dbReference>
<evidence type="ECO:0000259" key="1">
    <source>
        <dbReference type="Pfam" id="PF13840"/>
    </source>
</evidence>